<dbReference type="OrthoDB" id="5933722at2"/>
<evidence type="ECO:0000313" key="9">
    <source>
        <dbReference type="EMBL" id="SKC43859.1"/>
    </source>
</evidence>
<dbReference type="PANTHER" id="PTHR30572">
    <property type="entry name" value="MEMBRANE COMPONENT OF TRANSPORTER-RELATED"/>
    <property type="match status" value="1"/>
</dbReference>
<keyword evidence="2" id="KW-1003">Cell membrane</keyword>
<dbReference type="EMBL" id="FUZU01000001">
    <property type="protein sequence ID" value="SKC43859.1"/>
    <property type="molecule type" value="Genomic_DNA"/>
</dbReference>
<dbReference type="Pfam" id="PF02687">
    <property type="entry name" value="FtsX"/>
    <property type="match status" value="2"/>
</dbReference>
<sequence>MFRNYITAALRNLLRERTSTLLNIAGLTLGIAGSIILFLIVRNGNSYDHYHSKFDRIYRIVTESKGNNGDTFTQGVPPILSDAFRNDFPEAEEVAFTSYRRGSMVSVVQRNGQLKKYEEPTGVVFTQSSFFRIFDRSILIGSSDKGLDEPNNAIISRRWAIKYFGKEDVVGEILRYDNNDFKISAVMEDFPPTTDFPFELMLSYTTIEKSMEKGGWGGISDSDNCYFLLKEGELIDKVDQRMSAFAKKYIGIGDNGSAGSNFLIQPLAEIHFDMRFGNYNKRMPQAASIAFTVIGIFLLITACINFINLTTAEVIKRTKEVGIRKALGSSRAELIIKYLLETSLVTIAAVFLAISIAQLALGFLNPFLELSLSLDVVTDITLWGFLIFITVIVSLLSGLYPAIAVSSLRPVMALKNQVSGTPLSGTNFRKGLVVLQFFISQFFIISTIVIAEQMNFILSQDIGFNKDAIITVPIPVADGSNDPGKMRALKNEILALPGVEKATLNATPPSANSVTGTDFKIVGNEEDFKTQIKQIDGDYLEVFGVEVIAGQGLLDSDTINGLMVNERLAKIAGFDNIDEIVGKEIELSGQHLTVKGVVKDFNTTSLEKPIEPVILFTNINDFRKLSIKLKPTDIEETLLAIQAKWSQIYPEYIFSYNFLDEQIYNLYRGERKMSTLLTIFSFIAVFIGCLGLFGLVTFMANRKTKEIGLRKVLGASVQSIMLLFSKEFVKLLLIAFLIAAPAAGFMMHTVLQEFAYRIQLGPVVFLTGLSATFLIAFLTVGYRSFKSASANPVDSLRSE</sequence>
<dbReference type="GO" id="GO:0005886">
    <property type="term" value="C:plasma membrane"/>
    <property type="evidence" value="ECO:0007669"/>
    <property type="project" value="UniProtKB-SubCell"/>
</dbReference>
<feature type="transmembrane region" description="Helical" evidence="6">
    <location>
        <begin position="763"/>
        <end position="782"/>
    </location>
</feature>
<feature type="domain" description="MacB-like periplasmic core" evidence="8">
    <location>
        <begin position="20"/>
        <end position="243"/>
    </location>
</feature>
<comment type="subcellular location">
    <subcellularLocation>
        <location evidence="1">Cell membrane</location>
        <topology evidence="1">Multi-pass membrane protein</topology>
    </subcellularLocation>
</comment>
<keyword evidence="3 6" id="KW-0812">Transmembrane</keyword>
<feature type="transmembrane region" description="Helical" evidence="6">
    <location>
        <begin position="731"/>
        <end position="751"/>
    </location>
</feature>
<feature type="transmembrane region" description="Helical" evidence="6">
    <location>
        <begin position="21"/>
        <end position="41"/>
    </location>
</feature>
<feature type="transmembrane region" description="Helical" evidence="6">
    <location>
        <begin position="432"/>
        <end position="451"/>
    </location>
</feature>
<organism evidence="9 10">
    <name type="scientific">Ohtaekwangia koreensis</name>
    <dbReference type="NCBI Taxonomy" id="688867"/>
    <lineage>
        <taxon>Bacteria</taxon>
        <taxon>Pseudomonadati</taxon>
        <taxon>Bacteroidota</taxon>
        <taxon>Cytophagia</taxon>
        <taxon>Cytophagales</taxon>
        <taxon>Fulvivirgaceae</taxon>
        <taxon>Ohtaekwangia</taxon>
    </lineage>
</organism>
<proteinExistence type="predicted"/>
<feature type="domain" description="ABC3 transporter permease C-terminal" evidence="7">
    <location>
        <begin position="679"/>
        <end position="792"/>
    </location>
</feature>
<keyword evidence="4 6" id="KW-1133">Transmembrane helix</keyword>
<name>A0A1T5IXB9_9BACT</name>
<evidence type="ECO:0000256" key="3">
    <source>
        <dbReference type="ARBA" id="ARBA00022692"/>
    </source>
</evidence>
<evidence type="ECO:0000259" key="7">
    <source>
        <dbReference type="Pfam" id="PF02687"/>
    </source>
</evidence>
<feature type="domain" description="MacB-like periplasmic core" evidence="8">
    <location>
        <begin position="441"/>
        <end position="631"/>
    </location>
</feature>
<evidence type="ECO:0000313" key="10">
    <source>
        <dbReference type="Proteomes" id="UP000190961"/>
    </source>
</evidence>
<dbReference type="PANTHER" id="PTHR30572:SF18">
    <property type="entry name" value="ABC-TYPE MACROLIDE FAMILY EXPORT SYSTEM PERMEASE COMPONENT 2"/>
    <property type="match status" value="1"/>
</dbReference>
<dbReference type="InterPro" id="IPR050250">
    <property type="entry name" value="Macrolide_Exporter_MacB"/>
</dbReference>
<feature type="transmembrane region" description="Helical" evidence="6">
    <location>
        <begin position="380"/>
        <end position="405"/>
    </location>
</feature>
<evidence type="ECO:0000256" key="4">
    <source>
        <dbReference type="ARBA" id="ARBA00022989"/>
    </source>
</evidence>
<feature type="transmembrane region" description="Helical" evidence="6">
    <location>
        <begin position="289"/>
        <end position="309"/>
    </location>
</feature>
<evidence type="ECO:0000259" key="8">
    <source>
        <dbReference type="Pfam" id="PF12704"/>
    </source>
</evidence>
<evidence type="ECO:0000256" key="2">
    <source>
        <dbReference type="ARBA" id="ARBA00022475"/>
    </source>
</evidence>
<dbReference type="Proteomes" id="UP000190961">
    <property type="component" value="Unassembled WGS sequence"/>
</dbReference>
<dbReference type="Pfam" id="PF12704">
    <property type="entry name" value="MacB_PCD"/>
    <property type="match status" value="2"/>
</dbReference>
<dbReference type="STRING" id="688867.SAMN05660236_0516"/>
<dbReference type="RefSeq" id="WP_079685135.1">
    <property type="nucleotide sequence ID" value="NZ_FUZU01000001.1"/>
</dbReference>
<dbReference type="AlphaFoldDB" id="A0A1T5IXB9"/>
<evidence type="ECO:0000256" key="6">
    <source>
        <dbReference type="SAM" id="Phobius"/>
    </source>
</evidence>
<feature type="transmembrane region" description="Helical" evidence="6">
    <location>
        <begin position="676"/>
        <end position="700"/>
    </location>
</feature>
<dbReference type="InterPro" id="IPR025857">
    <property type="entry name" value="MacB_PCD"/>
</dbReference>
<dbReference type="GO" id="GO:0022857">
    <property type="term" value="F:transmembrane transporter activity"/>
    <property type="evidence" value="ECO:0007669"/>
    <property type="project" value="TreeGrafter"/>
</dbReference>
<keyword evidence="10" id="KW-1185">Reference proteome</keyword>
<evidence type="ECO:0000256" key="5">
    <source>
        <dbReference type="ARBA" id="ARBA00023136"/>
    </source>
</evidence>
<feature type="domain" description="ABC3 transporter permease C-terminal" evidence="7">
    <location>
        <begin position="293"/>
        <end position="408"/>
    </location>
</feature>
<evidence type="ECO:0000256" key="1">
    <source>
        <dbReference type="ARBA" id="ARBA00004651"/>
    </source>
</evidence>
<reference evidence="9 10" key="1">
    <citation type="submission" date="2017-02" db="EMBL/GenBank/DDBJ databases">
        <authorList>
            <person name="Peterson S.W."/>
        </authorList>
    </citation>
    <scope>NUCLEOTIDE SEQUENCE [LARGE SCALE GENOMIC DNA]</scope>
    <source>
        <strain evidence="9 10">DSM 25262</strain>
    </source>
</reference>
<gene>
    <name evidence="9" type="ORF">SAMN05660236_0516</name>
</gene>
<keyword evidence="5 6" id="KW-0472">Membrane</keyword>
<protein>
    <submittedName>
        <fullName evidence="9">ABC-type antimicrobial peptide transport system, permease component</fullName>
    </submittedName>
</protein>
<feature type="transmembrane region" description="Helical" evidence="6">
    <location>
        <begin position="338"/>
        <end position="360"/>
    </location>
</feature>
<dbReference type="InterPro" id="IPR003838">
    <property type="entry name" value="ABC3_permease_C"/>
</dbReference>
<accession>A0A1T5IXB9</accession>